<gene>
    <name evidence="4" type="ordered locus">Rcas_2239</name>
</gene>
<dbReference type="OrthoDB" id="9759791at2"/>
<proteinExistence type="predicted"/>
<keyword evidence="2" id="KW-0560">Oxidoreductase</keyword>
<dbReference type="Gene3D" id="3.30.365.10">
    <property type="entry name" value="Aldehyde oxidase/xanthine dehydrogenase, molybdopterin binding domain"/>
    <property type="match status" value="4"/>
</dbReference>
<reference evidence="4 5" key="1">
    <citation type="submission" date="2007-08" db="EMBL/GenBank/DDBJ databases">
        <title>Complete sequence of Roseiflexus castenholzii DSM 13941.</title>
        <authorList>
            <consortium name="US DOE Joint Genome Institute"/>
            <person name="Copeland A."/>
            <person name="Lucas S."/>
            <person name="Lapidus A."/>
            <person name="Barry K."/>
            <person name="Glavina del Rio T."/>
            <person name="Dalin E."/>
            <person name="Tice H."/>
            <person name="Pitluck S."/>
            <person name="Thompson L.S."/>
            <person name="Brettin T."/>
            <person name="Bruce D."/>
            <person name="Detter J.C."/>
            <person name="Han C."/>
            <person name="Tapia R."/>
            <person name="Schmutz J."/>
            <person name="Larimer F."/>
            <person name="Land M."/>
            <person name="Hauser L."/>
            <person name="Kyrpides N."/>
            <person name="Mikhailova N."/>
            <person name="Bryant D.A."/>
            <person name="Hanada S."/>
            <person name="Tsukatani Y."/>
            <person name="Richardson P."/>
        </authorList>
    </citation>
    <scope>NUCLEOTIDE SEQUENCE [LARGE SCALE GENOMIC DNA]</scope>
    <source>
        <strain evidence="5">DSM 13941 / HLO8</strain>
    </source>
</reference>
<sequence length="778" mass="83140">MAYASLIGAEVRRREDPRLISGAGRYVGDMSLPGMQHVAFVRSPYPHARIGAIDSSAALRVPGVTAVVTGEDLRDACTEMLFEGSEGSDVAEGESPKYSHYPISVGKVRHVGEIAAAVIAVSPAAAADGAAAVVIDWQPLPAVADMEQALRPDAPLLFEGAKNNIDHVWKRKRGDVEDAFANAHRVVKLRMVSQRLSGVPMEGRAVLTALDPMTEGLTVWTSTQAAHWIRRDLAKMLGMAENQIRVIAPDVGGGFGVKIGVYPEEAALAALTRRMGMPLRWVETRLEHMQATTHGRAQIADYEAAVTADGVVTALRARVVADLGAYPVSAGIPDLTGMMAVGVYRIPAVDYEITCVYTNTTPVAAYRGAGRPEAAYYIERLMDAVAYELHLDPVEVRRRNFIPPDAFPYKTPVGPIYDSGDYDKALSKALEVGRYADWRAEQQQRLAARAAGERVPLLGVGIACYVEMCGFGPYESAHVRVEPSGTVTVMTGISPHGQGSATTFAQIVADQLGADFEKVIVRSGDTALTPMGNGTMGSRSLAVGGGALVRAIARVREKARRIAAHMLEAALDDVVFDDGRYHVKGAPDSGLTLVQIAERAYSDDLPDDVDPGLEATDFFKPPALIYPFGAHLAVVEVDPDTGIVTVRDYVSVDDCGPRISPLIVAGQVHGGLAQGIAQALFEEVVYDENGQLLSGSLMDYTLPRADDLPAFVVEQTVTPTPHNPLGAKGIGEAATIGSTPAIVNAVVDALKHLGVRHIDMPLRPEKVWRACRQAQDGA</sequence>
<dbReference type="InterPro" id="IPR016208">
    <property type="entry name" value="Ald_Oxase/xanthine_DH-like"/>
</dbReference>
<dbReference type="GO" id="GO:0016491">
    <property type="term" value="F:oxidoreductase activity"/>
    <property type="evidence" value="ECO:0007669"/>
    <property type="project" value="UniProtKB-KW"/>
</dbReference>
<feature type="domain" description="Aldehyde oxidase/xanthine dehydrogenase a/b hammerhead" evidence="3">
    <location>
        <begin position="21"/>
        <end position="141"/>
    </location>
</feature>
<protein>
    <submittedName>
        <fullName evidence="4">Aldehyde oxidase and xanthine dehydrogenase molybdopterin binding</fullName>
    </submittedName>
</protein>
<dbReference type="PANTHER" id="PTHR11908">
    <property type="entry name" value="XANTHINE DEHYDROGENASE"/>
    <property type="match status" value="1"/>
</dbReference>
<evidence type="ECO:0000256" key="1">
    <source>
        <dbReference type="ARBA" id="ARBA00022505"/>
    </source>
</evidence>
<dbReference type="SUPFAM" id="SSF54665">
    <property type="entry name" value="CO dehydrogenase molybdoprotein N-domain-like"/>
    <property type="match status" value="1"/>
</dbReference>
<dbReference type="HOGENOM" id="CLU_001681_2_0_0"/>
<dbReference type="RefSeq" id="WP_012120746.1">
    <property type="nucleotide sequence ID" value="NC_009767.1"/>
</dbReference>
<evidence type="ECO:0000313" key="5">
    <source>
        <dbReference type="Proteomes" id="UP000000263"/>
    </source>
</evidence>
<dbReference type="InterPro" id="IPR036856">
    <property type="entry name" value="Ald_Oxase/Xan_DH_a/b_sf"/>
</dbReference>
<dbReference type="GO" id="GO:0005506">
    <property type="term" value="F:iron ion binding"/>
    <property type="evidence" value="ECO:0007669"/>
    <property type="project" value="InterPro"/>
</dbReference>
<dbReference type="Pfam" id="PF02738">
    <property type="entry name" value="MoCoBD_1"/>
    <property type="match status" value="1"/>
</dbReference>
<dbReference type="EMBL" id="CP000804">
    <property type="protein sequence ID" value="ABU58322.1"/>
    <property type="molecule type" value="Genomic_DNA"/>
</dbReference>
<dbReference type="SUPFAM" id="SSF56003">
    <property type="entry name" value="Molybdenum cofactor-binding domain"/>
    <property type="match status" value="1"/>
</dbReference>
<evidence type="ECO:0000259" key="3">
    <source>
        <dbReference type="SMART" id="SM01008"/>
    </source>
</evidence>
<dbReference type="eggNOG" id="COG1529">
    <property type="taxonomic scope" value="Bacteria"/>
</dbReference>
<dbReference type="Pfam" id="PF20256">
    <property type="entry name" value="MoCoBD_2"/>
    <property type="match status" value="1"/>
</dbReference>
<dbReference type="Gene3D" id="3.90.1170.50">
    <property type="entry name" value="Aldehyde oxidase/xanthine dehydrogenase, a/b hammerhead"/>
    <property type="match status" value="1"/>
</dbReference>
<keyword evidence="1" id="KW-0500">Molybdenum</keyword>
<dbReference type="InterPro" id="IPR000674">
    <property type="entry name" value="Ald_Oxase/Xan_DH_a/b"/>
</dbReference>
<accession>A7NLD9</accession>
<dbReference type="STRING" id="383372.Rcas_2239"/>
<dbReference type="PANTHER" id="PTHR11908:SF132">
    <property type="entry name" value="ALDEHYDE OXIDASE 1-RELATED"/>
    <property type="match status" value="1"/>
</dbReference>
<dbReference type="AlphaFoldDB" id="A7NLD9"/>
<evidence type="ECO:0000256" key="2">
    <source>
        <dbReference type="ARBA" id="ARBA00023002"/>
    </source>
</evidence>
<dbReference type="Proteomes" id="UP000000263">
    <property type="component" value="Chromosome"/>
</dbReference>
<dbReference type="InterPro" id="IPR008274">
    <property type="entry name" value="AldOxase/xan_DH_MoCoBD1"/>
</dbReference>
<evidence type="ECO:0000313" key="4">
    <source>
        <dbReference type="EMBL" id="ABU58322.1"/>
    </source>
</evidence>
<dbReference type="InterPro" id="IPR037165">
    <property type="entry name" value="AldOxase/xan_DH_Mopterin-bd_sf"/>
</dbReference>
<keyword evidence="5" id="KW-1185">Reference proteome</keyword>
<dbReference type="Pfam" id="PF01315">
    <property type="entry name" value="Ald_Xan_dh_C"/>
    <property type="match status" value="1"/>
</dbReference>
<organism evidence="4 5">
    <name type="scientific">Roseiflexus castenholzii (strain DSM 13941 / HLO8)</name>
    <dbReference type="NCBI Taxonomy" id="383372"/>
    <lineage>
        <taxon>Bacteria</taxon>
        <taxon>Bacillati</taxon>
        <taxon>Chloroflexota</taxon>
        <taxon>Chloroflexia</taxon>
        <taxon>Chloroflexales</taxon>
        <taxon>Roseiflexineae</taxon>
        <taxon>Roseiflexaceae</taxon>
        <taxon>Roseiflexus</taxon>
    </lineage>
</organism>
<dbReference type="KEGG" id="rca:Rcas_2239"/>
<dbReference type="InterPro" id="IPR046867">
    <property type="entry name" value="AldOxase/xan_DH_MoCoBD2"/>
</dbReference>
<dbReference type="SMART" id="SM01008">
    <property type="entry name" value="Ald_Xan_dh_C"/>
    <property type="match status" value="1"/>
</dbReference>
<name>A7NLD9_ROSCS</name>